<comment type="caution">
    <text evidence="6">The sequence shown here is derived from an EMBL/GenBank/DDBJ whole genome shotgun (WGS) entry which is preliminary data.</text>
</comment>
<evidence type="ECO:0000256" key="4">
    <source>
        <dbReference type="PROSITE-ProRule" id="PRU00325"/>
    </source>
</evidence>
<dbReference type="AlphaFoldDB" id="A0A6L2J625"/>
<dbReference type="InterPro" id="IPR006564">
    <property type="entry name" value="Znf_PMZ"/>
</dbReference>
<feature type="domain" description="SWIM-type" evidence="5">
    <location>
        <begin position="204"/>
        <end position="236"/>
    </location>
</feature>
<evidence type="ECO:0000313" key="6">
    <source>
        <dbReference type="EMBL" id="GEU32439.1"/>
    </source>
</evidence>
<dbReference type="SMART" id="SM00575">
    <property type="entry name" value="ZnF_PMZ"/>
    <property type="match status" value="1"/>
</dbReference>
<protein>
    <submittedName>
        <fullName evidence="6">Zinc finger, PMZ-type</fullName>
    </submittedName>
</protein>
<dbReference type="EMBL" id="BKCJ010000355">
    <property type="protein sequence ID" value="GEU32439.1"/>
    <property type="molecule type" value="Genomic_DNA"/>
</dbReference>
<dbReference type="PANTHER" id="PTHR31973:SF187">
    <property type="entry name" value="MUTATOR TRANSPOSASE MUDRA PROTEIN"/>
    <property type="match status" value="1"/>
</dbReference>
<evidence type="ECO:0000256" key="2">
    <source>
        <dbReference type="ARBA" id="ARBA00022771"/>
    </source>
</evidence>
<keyword evidence="3" id="KW-0862">Zinc</keyword>
<evidence type="ECO:0000259" key="5">
    <source>
        <dbReference type="PROSITE" id="PS50966"/>
    </source>
</evidence>
<dbReference type="PROSITE" id="PS50966">
    <property type="entry name" value="ZF_SWIM"/>
    <property type="match status" value="1"/>
</dbReference>
<keyword evidence="1" id="KW-0479">Metal-binding</keyword>
<name>A0A6L2J625_TANCI</name>
<dbReference type="GO" id="GO:0008270">
    <property type="term" value="F:zinc ion binding"/>
    <property type="evidence" value="ECO:0007669"/>
    <property type="project" value="UniProtKB-KW"/>
</dbReference>
<evidence type="ECO:0000256" key="1">
    <source>
        <dbReference type="ARBA" id="ARBA00022723"/>
    </source>
</evidence>
<dbReference type="Pfam" id="PF04434">
    <property type="entry name" value="SWIM"/>
    <property type="match status" value="1"/>
</dbReference>
<dbReference type="InterPro" id="IPR007527">
    <property type="entry name" value="Znf_SWIM"/>
</dbReference>
<dbReference type="PANTHER" id="PTHR31973">
    <property type="entry name" value="POLYPROTEIN, PUTATIVE-RELATED"/>
    <property type="match status" value="1"/>
</dbReference>
<gene>
    <name evidence="6" type="ORF">Tci_004417</name>
</gene>
<proteinExistence type="predicted"/>
<accession>A0A6L2J625</accession>
<evidence type="ECO:0000256" key="3">
    <source>
        <dbReference type="ARBA" id="ARBA00022833"/>
    </source>
</evidence>
<sequence>MSYSDFFGIVRRLVLCLLVKMFYNIPGMPLTSLKELATYDDVITFVKASYDHENQIDLYIEHSGYDVLEMINDELNEDAKVYKSSSESDSSDDDEQVNPLDDLTKRVDFQTEGDENLDIPKITINDPWLIELAGHRNFIGYREYPKPLDERFNLEEDDPNEHLVDQKFKEEEVVRQSYHILTRHWLVFPSGFQEVEVRRGDEAYGVNLNTKNCVCKMWELSEIPCVHAVAAYMHMKMEPELGPLPLIEQKMPRRSRKEYQMEMDYEALAATEAEQETKEAEQAA</sequence>
<keyword evidence="2 4" id="KW-0863">Zinc-finger</keyword>
<reference evidence="6" key="1">
    <citation type="journal article" date="2019" name="Sci. Rep.">
        <title>Draft genome of Tanacetum cinerariifolium, the natural source of mosquito coil.</title>
        <authorList>
            <person name="Yamashiro T."/>
            <person name="Shiraishi A."/>
            <person name="Satake H."/>
            <person name="Nakayama K."/>
        </authorList>
    </citation>
    <scope>NUCLEOTIDE SEQUENCE</scope>
</reference>
<organism evidence="6">
    <name type="scientific">Tanacetum cinerariifolium</name>
    <name type="common">Dalmatian daisy</name>
    <name type="synonym">Chrysanthemum cinerariifolium</name>
    <dbReference type="NCBI Taxonomy" id="118510"/>
    <lineage>
        <taxon>Eukaryota</taxon>
        <taxon>Viridiplantae</taxon>
        <taxon>Streptophyta</taxon>
        <taxon>Embryophyta</taxon>
        <taxon>Tracheophyta</taxon>
        <taxon>Spermatophyta</taxon>
        <taxon>Magnoliopsida</taxon>
        <taxon>eudicotyledons</taxon>
        <taxon>Gunneridae</taxon>
        <taxon>Pentapetalae</taxon>
        <taxon>asterids</taxon>
        <taxon>campanulids</taxon>
        <taxon>Asterales</taxon>
        <taxon>Asteraceae</taxon>
        <taxon>Asteroideae</taxon>
        <taxon>Anthemideae</taxon>
        <taxon>Anthemidinae</taxon>
        <taxon>Tanacetum</taxon>
    </lineage>
</organism>